<sequence length="101" mass="11741">MKITLKDATRSIVKEIELFDQNSIVAQSPHKSMIHSFIDDVDVYISMKCISCDASSNRNSFYIRYSLRSRTKKSRWISNRLMFKRCIIDEWAVDVGDVGTE</sequence>
<name>A0A8H3LTB5_9GLOM</name>
<protein>
    <submittedName>
        <fullName evidence="1">Uncharacterized protein</fullName>
    </submittedName>
</protein>
<evidence type="ECO:0000313" key="1">
    <source>
        <dbReference type="EMBL" id="GES91756.1"/>
    </source>
</evidence>
<proteinExistence type="predicted"/>
<evidence type="ECO:0000313" key="2">
    <source>
        <dbReference type="Proteomes" id="UP000615446"/>
    </source>
</evidence>
<accession>A0A8H3LTB5</accession>
<dbReference type="EMBL" id="BLAL01000206">
    <property type="protein sequence ID" value="GES91756.1"/>
    <property type="molecule type" value="Genomic_DNA"/>
</dbReference>
<comment type="caution">
    <text evidence="1">The sequence shown here is derived from an EMBL/GenBank/DDBJ whole genome shotgun (WGS) entry which is preliminary data.</text>
</comment>
<dbReference type="AlphaFoldDB" id="A0A8H3LTB5"/>
<reference evidence="1" key="1">
    <citation type="submission" date="2019-10" db="EMBL/GenBank/DDBJ databases">
        <title>Conservation and host-specific expression of non-tandemly repeated heterogenous ribosome RNA gene in arbuscular mycorrhizal fungi.</title>
        <authorList>
            <person name="Maeda T."/>
            <person name="Kobayashi Y."/>
            <person name="Nakagawa T."/>
            <person name="Ezawa T."/>
            <person name="Yamaguchi K."/>
            <person name="Bino T."/>
            <person name="Nishimoto Y."/>
            <person name="Shigenobu S."/>
            <person name="Kawaguchi M."/>
        </authorList>
    </citation>
    <scope>NUCLEOTIDE SEQUENCE</scope>
    <source>
        <strain evidence="1">HR1</strain>
    </source>
</reference>
<dbReference type="Proteomes" id="UP000615446">
    <property type="component" value="Unassembled WGS sequence"/>
</dbReference>
<gene>
    <name evidence="1" type="ORF">RCL2_001855800</name>
</gene>
<organism evidence="1 2">
    <name type="scientific">Rhizophagus clarus</name>
    <dbReference type="NCBI Taxonomy" id="94130"/>
    <lineage>
        <taxon>Eukaryota</taxon>
        <taxon>Fungi</taxon>
        <taxon>Fungi incertae sedis</taxon>
        <taxon>Mucoromycota</taxon>
        <taxon>Glomeromycotina</taxon>
        <taxon>Glomeromycetes</taxon>
        <taxon>Glomerales</taxon>
        <taxon>Glomeraceae</taxon>
        <taxon>Rhizophagus</taxon>
    </lineage>
</organism>